<keyword evidence="2" id="KW-0805">Transcription regulation</keyword>
<dbReference type="GO" id="GO:0000160">
    <property type="term" value="P:phosphorelay signal transduction system"/>
    <property type="evidence" value="ECO:0007669"/>
    <property type="project" value="InterPro"/>
</dbReference>
<dbReference type="InterPro" id="IPR001789">
    <property type="entry name" value="Sig_transdc_resp-reg_receiver"/>
</dbReference>
<evidence type="ECO:0000256" key="4">
    <source>
        <dbReference type="ARBA" id="ARBA00023163"/>
    </source>
</evidence>
<dbReference type="PANTHER" id="PTHR44688">
    <property type="entry name" value="DNA-BINDING TRANSCRIPTIONAL ACTIVATOR DEVR_DOSR"/>
    <property type="match status" value="1"/>
</dbReference>
<dbReference type="EMBL" id="CP127295">
    <property type="protein sequence ID" value="WIY05552.1"/>
    <property type="molecule type" value="Genomic_DNA"/>
</dbReference>
<evidence type="ECO:0000256" key="2">
    <source>
        <dbReference type="ARBA" id="ARBA00023015"/>
    </source>
</evidence>
<accession>A0A9Y2NHR6</accession>
<dbReference type="SMART" id="SM00448">
    <property type="entry name" value="REC"/>
    <property type="match status" value="1"/>
</dbReference>
<dbReference type="Pfam" id="PF00196">
    <property type="entry name" value="GerE"/>
    <property type="match status" value="1"/>
</dbReference>
<dbReference type="SUPFAM" id="SSF46894">
    <property type="entry name" value="C-terminal effector domain of the bipartite response regulators"/>
    <property type="match status" value="1"/>
</dbReference>
<feature type="modified residue" description="4-aspartylphosphate" evidence="5">
    <location>
        <position position="49"/>
    </location>
</feature>
<evidence type="ECO:0000256" key="5">
    <source>
        <dbReference type="PROSITE-ProRule" id="PRU00169"/>
    </source>
</evidence>
<dbReference type="RefSeq" id="WP_286001840.1">
    <property type="nucleotide sequence ID" value="NZ_CP127295.1"/>
</dbReference>
<gene>
    <name evidence="8" type="ORF">QRX60_17500</name>
</gene>
<feature type="domain" description="Response regulatory" evidence="7">
    <location>
        <begin position="1"/>
        <end position="109"/>
    </location>
</feature>
<dbReference type="Proteomes" id="UP001239397">
    <property type="component" value="Chromosome"/>
</dbReference>
<keyword evidence="1 5" id="KW-0597">Phosphoprotein</keyword>
<dbReference type="PROSITE" id="PS50110">
    <property type="entry name" value="RESPONSE_REGULATORY"/>
    <property type="match status" value="1"/>
</dbReference>
<dbReference type="PRINTS" id="PR00038">
    <property type="entry name" value="HTHLUXR"/>
</dbReference>
<dbReference type="CDD" id="cd17535">
    <property type="entry name" value="REC_NarL-like"/>
    <property type="match status" value="1"/>
</dbReference>
<protein>
    <submittedName>
        <fullName evidence="8">Response regulator transcription factor</fullName>
    </submittedName>
</protein>
<dbReference type="InterPro" id="IPR000792">
    <property type="entry name" value="Tscrpt_reg_LuxR_C"/>
</dbReference>
<keyword evidence="9" id="KW-1185">Reference proteome</keyword>
<name>A0A9Y2NHR6_9PSEU</name>
<evidence type="ECO:0000313" key="9">
    <source>
        <dbReference type="Proteomes" id="UP001239397"/>
    </source>
</evidence>
<dbReference type="InterPro" id="IPR058245">
    <property type="entry name" value="NreC/VraR/RcsB-like_REC"/>
</dbReference>
<keyword evidence="3" id="KW-0238">DNA-binding</keyword>
<evidence type="ECO:0000256" key="1">
    <source>
        <dbReference type="ARBA" id="ARBA00022553"/>
    </source>
</evidence>
<dbReference type="SMART" id="SM00421">
    <property type="entry name" value="HTH_LUXR"/>
    <property type="match status" value="1"/>
</dbReference>
<proteinExistence type="predicted"/>
<evidence type="ECO:0000259" key="6">
    <source>
        <dbReference type="PROSITE" id="PS50043"/>
    </source>
</evidence>
<dbReference type="SUPFAM" id="SSF52172">
    <property type="entry name" value="CheY-like"/>
    <property type="match status" value="1"/>
</dbReference>
<organism evidence="8 9">
    <name type="scientific">Amycolatopsis mongoliensis</name>
    <dbReference type="NCBI Taxonomy" id="715475"/>
    <lineage>
        <taxon>Bacteria</taxon>
        <taxon>Bacillati</taxon>
        <taxon>Actinomycetota</taxon>
        <taxon>Actinomycetes</taxon>
        <taxon>Pseudonocardiales</taxon>
        <taxon>Pseudonocardiaceae</taxon>
        <taxon>Amycolatopsis</taxon>
    </lineage>
</organism>
<keyword evidence="4" id="KW-0804">Transcription</keyword>
<dbReference type="PROSITE" id="PS50043">
    <property type="entry name" value="HTH_LUXR_2"/>
    <property type="match status" value="1"/>
</dbReference>
<dbReference type="GO" id="GO:0003677">
    <property type="term" value="F:DNA binding"/>
    <property type="evidence" value="ECO:0007669"/>
    <property type="project" value="UniProtKB-KW"/>
</dbReference>
<evidence type="ECO:0000256" key="3">
    <source>
        <dbReference type="ARBA" id="ARBA00023125"/>
    </source>
</evidence>
<dbReference type="PROSITE" id="PS00622">
    <property type="entry name" value="HTH_LUXR_1"/>
    <property type="match status" value="1"/>
</dbReference>
<dbReference type="KEGG" id="amog:QRX60_17500"/>
<dbReference type="PANTHER" id="PTHR44688:SF16">
    <property type="entry name" value="DNA-BINDING TRANSCRIPTIONAL ACTIVATOR DEVR_DOSR"/>
    <property type="match status" value="1"/>
</dbReference>
<evidence type="ECO:0000313" key="8">
    <source>
        <dbReference type="EMBL" id="WIY05552.1"/>
    </source>
</evidence>
<dbReference type="AlphaFoldDB" id="A0A9Y2NHR6"/>
<dbReference type="GO" id="GO:0006355">
    <property type="term" value="P:regulation of DNA-templated transcription"/>
    <property type="evidence" value="ECO:0007669"/>
    <property type="project" value="InterPro"/>
</dbReference>
<reference evidence="8 9" key="1">
    <citation type="submission" date="2023-06" db="EMBL/GenBank/DDBJ databases">
        <authorList>
            <person name="Oyuntsetseg B."/>
            <person name="Kim S.B."/>
        </authorList>
    </citation>
    <scope>NUCLEOTIDE SEQUENCE [LARGE SCALE GENOMIC DNA]</scope>
    <source>
        <strain evidence="8 9">4-36</strain>
    </source>
</reference>
<sequence>MLVDDHPTVRAGLRAILASVDISVVADVDSLAYARREVATLRPDVVLLDVGLGCESGMSVVAEFAAECGVLVHTMHSDLAREALSRGALGFVTKIAPGEVLVSAVRAVAAGRGYLDPAVAAELAVRQERRPLSVRERQVLELLADGLTNREVAEALSISVRTVESVRASLRNRLGLVGRADLVAYARKVDKVGT</sequence>
<dbReference type="Pfam" id="PF00072">
    <property type="entry name" value="Response_reg"/>
    <property type="match status" value="1"/>
</dbReference>
<dbReference type="InterPro" id="IPR011006">
    <property type="entry name" value="CheY-like_superfamily"/>
</dbReference>
<evidence type="ECO:0000259" key="7">
    <source>
        <dbReference type="PROSITE" id="PS50110"/>
    </source>
</evidence>
<dbReference type="CDD" id="cd06170">
    <property type="entry name" value="LuxR_C_like"/>
    <property type="match status" value="1"/>
</dbReference>
<dbReference type="InterPro" id="IPR016032">
    <property type="entry name" value="Sig_transdc_resp-reg_C-effctor"/>
</dbReference>
<dbReference type="Gene3D" id="3.40.50.2300">
    <property type="match status" value="1"/>
</dbReference>
<feature type="domain" description="HTH luxR-type" evidence="6">
    <location>
        <begin position="125"/>
        <end position="190"/>
    </location>
</feature>